<sequence length="162" mass="19548">MSMKLNQDEKHKELLKYRALVLATIDYYLDNKQLEVKTVDFDSETHFLELKLITEKFFELGQLTRLKSWFRDLTEVPIEGRDFKFNQYIKEKTNYDVDIFQSFFEKIDKIVKQGKIKTNQQFYDVRTMVDYLEGDCSKSNELRIQNLIEMLDDFDQKLNSKK</sequence>
<dbReference type="RefSeq" id="WP_143736487.1">
    <property type="nucleotide sequence ID" value="NZ_FWXS01000008.1"/>
</dbReference>
<accession>A0A1W2BZT3</accession>
<organism evidence="1 2">
    <name type="scientific">Moheibacter sediminis</name>
    <dbReference type="NCBI Taxonomy" id="1434700"/>
    <lineage>
        <taxon>Bacteria</taxon>
        <taxon>Pseudomonadati</taxon>
        <taxon>Bacteroidota</taxon>
        <taxon>Flavobacteriia</taxon>
        <taxon>Flavobacteriales</taxon>
        <taxon>Weeksellaceae</taxon>
        <taxon>Moheibacter</taxon>
    </lineage>
</organism>
<dbReference type="EMBL" id="FWXS01000008">
    <property type="protein sequence ID" value="SMC78361.1"/>
    <property type="molecule type" value="Genomic_DNA"/>
</dbReference>
<keyword evidence="2" id="KW-1185">Reference proteome</keyword>
<reference evidence="2" key="1">
    <citation type="submission" date="2017-04" db="EMBL/GenBank/DDBJ databases">
        <authorList>
            <person name="Varghese N."/>
            <person name="Submissions S."/>
        </authorList>
    </citation>
    <scope>NUCLEOTIDE SEQUENCE [LARGE SCALE GENOMIC DNA]</scope>
    <source>
        <strain evidence="2">CGMCC 1.12708</strain>
    </source>
</reference>
<dbReference type="STRING" id="1434700.SAMN06296427_10819"/>
<proteinExistence type="predicted"/>
<dbReference type="Proteomes" id="UP000192393">
    <property type="component" value="Unassembled WGS sequence"/>
</dbReference>
<protein>
    <submittedName>
        <fullName evidence="1">Uncharacterized protein</fullName>
    </submittedName>
</protein>
<evidence type="ECO:0000313" key="2">
    <source>
        <dbReference type="Proteomes" id="UP000192393"/>
    </source>
</evidence>
<dbReference type="OrthoDB" id="1454177at2"/>
<gene>
    <name evidence="1" type="ORF">SAMN06296427_10819</name>
</gene>
<dbReference type="AlphaFoldDB" id="A0A1W2BZT3"/>
<evidence type="ECO:0000313" key="1">
    <source>
        <dbReference type="EMBL" id="SMC78361.1"/>
    </source>
</evidence>
<name>A0A1W2BZT3_9FLAO</name>